<evidence type="ECO:0000256" key="1">
    <source>
        <dbReference type="ARBA" id="ARBA00009437"/>
    </source>
</evidence>
<protein>
    <submittedName>
        <fullName evidence="6">LysR family transcriptional regulator</fullName>
    </submittedName>
</protein>
<dbReference type="SUPFAM" id="SSF46785">
    <property type="entry name" value="Winged helix' DNA-binding domain"/>
    <property type="match status" value="1"/>
</dbReference>
<dbReference type="Gene3D" id="1.10.10.10">
    <property type="entry name" value="Winged helix-like DNA-binding domain superfamily/Winged helix DNA-binding domain"/>
    <property type="match status" value="1"/>
</dbReference>
<dbReference type="PANTHER" id="PTHR30419:SF8">
    <property type="entry name" value="NITROGEN ASSIMILATION TRANSCRIPTIONAL ACTIVATOR-RELATED"/>
    <property type="match status" value="1"/>
</dbReference>
<keyword evidence="7" id="KW-1185">Reference proteome</keyword>
<evidence type="ECO:0000256" key="2">
    <source>
        <dbReference type="ARBA" id="ARBA00023015"/>
    </source>
</evidence>
<comment type="caution">
    <text evidence="6">The sequence shown here is derived from an EMBL/GenBank/DDBJ whole genome shotgun (WGS) entry which is preliminary data.</text>
</comment>
<keyword evidence="3" id="KW-0238">DNA-binding</keyword>
<keyword evidence="2" id="KW-0805">Transcription regulation</keyword>
<evidence type="ECO:0000313" key="7">
    <source>
        <dbReference type="Proteomes" id="UP000449846"/>
    </source>
</evidence>
<name>A0A844HSG0_9RHOB</name>
<proteinExistence type="inferred from homology"/>
<evidence type="ECO:0000259" key="5">
    <source>
        <dbReference type="PROSITE" id="PS50931"/>
    </source>
</evidence>
<dbReference type="InterPro" id="IPR036390">
    <property type="entry name" value="WH_DNA-bd_sf"/>
</dbReference>
<dbReference type="FunFam" id="1.10.10.10:FF:000001">
    <property type="entry name" value="LysR family transcriptional regulator"/>
    <property type="match status" value="1"/>
</dbReference>
<dbReference type="InterPro" id="IPR005119">
    <property type="entry name" value="LysR_subst-bd"/>
</dbReference>
<dbReference type="InterPro" id="IPR050950">
    <property type="entry name" value="HTH-type_LysR_regulators"/>
</dbReference>
<evidence type="ECO:0000256" key="3">
    <source>
        <dbReference type="ARBA" id="ARBA00023125"/>
    </source>
</evidence>
<evidence type="ECO:0000256" key="4">
    <source>
        <dbReference type="ARBA" id="ARBA00023163"/>
    </source>
</evidence>
<accession>A0A844HSG0</accession>
<feature type="domain" description="HTH lysR-type" evidence="5">
    <location>
        <begin position="11"/>
        <end position="68"/>
    </location>
</feature>
<dbReference type="SUPFAM" id="SSF53850">
    <property type="entry name" value="Periplasmic binding protein-like II"/>
    <property type="match status" value="1"/>
</dbReference>
<dbReference type="Pfam" id="PF03466">
    <property type="entry name" value="LysR_substrate"/>
    <property type="match status" value="1"/>
</dbReference>
<keyword evidence="4" id="KW-0804">Transcription</keyword>
<organism evidence="6 7">
    <name type="scientific">Paracoccus litorisediminis</name>
    <dbReference type="NCBI Taxonomy" id="2006130"/>
    <lineage>
        <taxon>Bacteria</taxon>
        <taxon>Pseudomonadati</taxon>
        <taxon>Pseudomonadota</taxon>
        <taxon>Alphaproteobacteria</taxon>
        <taxon>Rhodobacterales</taxon>
        <taxon>Paracoccaceae</taxon>
        <taxon>Paracoccus</taxon>
    </lineage>
</organism>
<dbReference type="EMBL" id="WMIG01000024">
    <property type="protein sequence ID" value="MTH62018.1"/>
    <property type="molecule type" value="Genomic_DNA"/>
</dbReference>
<dbReference type="GO" id="GO:0003677">
    <property type="term" value="F:DNA binding"/>
    <property type="evidence" value="ECO:0007669"/>
    <property type="project" value="UniProtKB-KW"/>
</dbReference>
<reference evidence="6 7" key="1">
    <citation type="submission" date="2019-11" db="EMBL/GenBank/DDBJ databases">
        <authorList>
            <person name="Dong K."/>
        </authorList>
    </citation>
    <scope>NUCLEOTIDE SEQUENCE [LARGE SCALE GENOMIC DNA]</scope>
    <source>
        <strain evidence="6 7">NBRC 112902</strain>
    </source>
</reference>
<dbReference type="Proteomes" id="UP000449846">
    <property type="component" value="Unassembled WGS sequence"/>
</dbReference>
<gene>
    <name evidence="6" type="ORF">GL300_22735</name>
</gene>
<comment type="similarity">
    <text evidence="1">Belongs to the LysR transcriptional regulatory family.</text>
</comment>
<dbReference type="OrthoDB" id="9811588at2"/>
<dbReference type="AlphaFoldDB" id="A0A844HSG0"/>
<dbReference type="Pfam" id="PF00126">
    <property type="entry name" value="HTH_1"/>
    <property type="match status" value="1"/>
</dbReference>
<dbReference type="GO" id="GO:0003700">
    <property type="term" value="F:DNA-binding transcription factor activity"/>
    <property type="evidence" value="ECO:0007669"/>
    <property type="project" value="InterPro"/>
</dbReference>
<dbReference type="InterPro" id="IPR036388">
    <property type="entry name" value="WH-like_DNA-bd_sf"/>
</dbReference>
<dbReference type="Gene3D" id="3.40.190.290">
    <property type="match status" value="1"/>
</dbReference>
<sequence>MQNMISEKSNIGVRHFRAFIAIAAEGSFRAAAAKLGIATSALTEAVQAVEQETGTQLIDRKSRPVELTAAGKQFLIDCQQIMSLHHRALRDLSLVGGLETGEVSVAAAPSLTKTLLIPALRIFRMRHPGIRILIHDDVAGRIEKMILNKEVEFAVAARWRPTTELEAEPIIHDDIGMVCSLDHRLAKCADVSFGELSEETVISLLGETGTSAMLRRSVHFPRSLLEGQLQAYSTVAQLMMIEANLGIGFLPRLAMEVMGTGGLVFVPLRGLKLRRACYILSERRRTASPAAEALKQIIRQIAKGQDTDPTR</sequence>
<dbReference type="PROSITE" id="PS50931">
    <property type="entry name" value="HTH_LYSR"/>
    <property type="match status" value="1"/>
</dbReference>
<evidence type="ECO:0000313" key="6">
    <source>
        <dbReference type="EMBL" id="MTH62018.1"/>
    </source>
</evidence>
<dbReference type="InterPro" id="IPR000847">
    <property type="entry name" value="LysR_HTH_N"/>
</dbReference>
<dbReference type="PANTHER" id="PTHR30419">
    <property type="entry name" value="HTH-TYPE TRANSCRIPTIONAL REGULATOR YBHD"/>
    <property type="match status" value="1"/>
</dbReference>
<dbReference type="GO" id="GO:0005829">
    <property type="term" value="C:cytosol"/>
    <property type="evidence" value="ECO:0007669"/>
    <property type="project" value="TreeGrafter"/>
</dbReference>